<name>A0A8J7WBS3_9RHOB</name>
<dbReference type="InterPro" id="IPR010412">
    <property type="entry name" value="DUF1007"/>
</dbReference>
<feature type="signal peptide" evidence="1">
    <location>
        <begin position="1"/>
        <end position="19"/>
    </location>
</feature>
<dbReference type="RefSeq" id="WP_212536591.1">
    <property type="nucleotide sequence ID" value="NZ_JAGTUU010000004.1"/>
</dbReference>
<organism evidence="2 3">
    <name type="scientific">Thetidibacter halocola</name>
    <dbReference type="NCBI Taxonomy" id="2827239"/>
    <lineage>
        <taxon>Bacteria</taxon>
        <taxon>Pseudomonadati</taxon>
        <taxon>Pseudomonadota</taxon>
        <taxon>Alphaproteobacteria</taxon>
        <taxon>Rhodobacterales</taxon>
        <taxon>Roseobacteraceae</taxon>
        <taxon>Thetidibacter</taxon>
    </lineage>
</organism>
<feature type="chain" id="PRO_5035227087" evidence="1">
    <location>
        <begin position="20"/>
        <end position="207"/>
    </location>
</feature>
<comment type="caution">
    <text evidence="2">The sequence shown here is derived from an EMBL/GenBank/DDBJ whole genome shotgun (WGS) entry which is preliminary data.</text>
</comment>
<evidence type="ECO:0000256" key="1">
    <source>
        <dbReference type="SAM" id="SignalP"/>
    </source>
</evidence>
<dbReference type="EMBL" id="JAGTUU010000004">
    <property type="protein sequence ID" value="MBS0124625.1"/>
    <property type="molecule type" value="Genomic_DNA"/>
</dbReference>
<keyword evidence="1" id="KW-0732">Signal</keyword>
<evidence type="ECO:0000313" key="2">
    <source>
        <dbReference type="EMBL" id="MBS0124625.1"/>
    </source>
</evidence>
<gene>
    <name evidence="2" type="ORF">KB874_10805</name>
</gene>
<dbReference type="Pfam" id="PF06226">
    <property type="entry name" value="DUF1007"/>
    <property type="match status" value="1"/>
</dbReference>
<evidence type="ECO:0000313" key="3">
    <source>
        <dbReference type="Proteomes" id="UP000681356"/>
    </source>
</evidence>
<reference evidence="2" key="1">
    <citation type="submission" date="2021-04" db="EMBL/GenBank/DDBJ databases">
        <authorList>
            <person name="Yoon J."/>
        </authorList>
    </citation>
    <scope>NUCLEOTIDE SEQUENCE</scope>
    <source>
        <strain evidence="2">KMU-90</strain>
    </source>
</reference>
<keyword evidence="3" id="KW-1185">Reference proteome</keyword>
<proteinExistence type="predicted"/>
<dbReference type="InterPro" id="IPR018247">
    <property type="entry name" value="EF_Hand_1_Ca_BS"/>
</dbReference>
<dbReference type="PROSITE" id="PS00018">
    <property type="entry name" value="EF_HAND_1"/>
    <property type="match status" value="1"/>
</dbReference>
<accession>A0A8J7WBS3</accession>
<protein>
    <submittedName>
        <fullName evidence="2">DUF1007 family protein</fullName>
    </submittedName>
</protein>
<sequence length="207" mass="22602">MIRSACAALAACFCGPVAAHPHIFVDSALRVVVEDGLAVAVELTWTWDDFFSLLIFEDMGLDPDADGVLTPQELVTLRGFDLVEWPPGFEGDLYAWSEGRKIEMGFPEATGISVEAGRIVSSHRRSLPAVPASALELKQYDPTFYVAYSLRDAIASGGCEVRVAPHDPQAAEKVLEKALEETPEDMFAEIQLGEHYADTVRLRCDAS</sequence>
<dbReference type="AlphaFoldDB" id="A0A8J7WBS3"/>
<dbReference type="Proteomes" id="UP000681356">
    <property type="component" value="Unassembled WGS sequence"/>
</dbReference>